<reference evidence="7 8" key="1">
    <citation type="submission" date="2021-01" db="EMBL/GenBank/DDBJ databases">
        <title>Biogeographic distribution of Paracoccus.</title>
        <authorList>
            <person name="Hollensteiner J."/>
            <person name="Leineberger J."/>
            <person name="Brinkhoff T."/>
            <person name="Daniel R."/>
        </authorList>
    </citation>
    <scope>NUCLEOTIDE SEQUENCE [LARGE SCALE GENOMIC DNA]</scope>
    <source>
        <strain evidence="7 8">KCTC 22803</strain>
    </source>
</reference>
<keyword evidence="4" id="KW-0804">Transcription</keyword>
<dbReference type="EMBL" id="CP067136">
    <property type="protein sequence ID" value="WCR06007.1"/>
    <property type="molecule type" value="Genomic_DNA"/>
</dbReference>
<dbReference type="Proteomes" id="UP001219349">
    <property type="component" value="Chromosome"/>
</dbReference>
<keyword evidence="2" id="KW-0805">Transcription regulation</keyword>
<proteinExistence type="inferred from homology"/>
<gene>
    <name evidence="7" type="ORF">JHX87_10825</name>
</gene>
<dbReference type="InterPro" id="IPR000847">
    <property type="entry name" value="LysR_HTH_N"/>
</dbReference>
<feature type="domain" description="HTH lysR-type" evidence="6">
    <location>
        <begin position="5"/>
        <end position="62"/>
    </location>
</feature>
<dbReference type="PROSITE" id="PS50931">
    <property type="entry name" value="HTH_LYSR"/>
    <property type="match status" value="1"/>
</dbReference>
<evidence type="ECO:0000256" key="4">
    <source>
        <dbReference type="ARBA" id="ARBA00023163"/>
    </source>
</evidence>
<sequence length="299" mass="33295">MDHRNNFNRLAYFVATIEAGTITGAALTLGISKAVVSKQLQLLEDEVGTLLLSRNTRHLQPTEAGLAFYEDAKSALTQANNAYERVQQKHSEPRGLLRIAAPVDYGIAFVAPFAARFRETYPDVTIDLTLDDERTNIIEGRFDLTFRVGWLSDSSNLARRLLDFEEIAVCAPATFQKAGVRSPADLSALPFVSSKALAGKRVWEFTKGDISEVAQPVTVAEISNTLAIRAFVTESYSYTIMPDFMLREDIAQGRLKRLVPDWSQRRGGVYTVTPPGRVRSNALQKFIDLAHRQKGVFVR</sequence>
<dbReference type="PANTHER" id="PTHR30537">
    <property type="entry name" value="HTH-TYPE TRANSCRIPTIONAL REGULATOR"/>
    <property type="match status" value="1"/>
</dbReference>
<evidence type="ECO:0000313" key="8">
    <source>
        <dbReference type="Proteomes" id="UP001219349"/>
    </source>
</evidence>
<evidence type="ECO:0000256" key="5">
    <source>
        <dbReference type="SAM" id="Phobius"/>
    </source>
</evidence>
<evidence type="ECO:0000313" key="7">
    <source>
        <dbReference type="EMBL" id="WCR06007.1"/>
    </source>
</evidence>
<dbReference type="RefSeq" id="WP_271884942.1">
    <property type="nucleotide sequence ID" value="NZ_CP067136.1"/>
</dbReference>
<keyword evidence="8" id="KW-1185">Reference proteome</keyword>
<dbReference type="PANTHER" id="PTHR30537:SF66">
    <property type="entry name" value="IRON-REGULATED VIRULENCE REGULATORY PROTEIN IRGB"/>
    <property type="match status" value="1"/>
</dbReference>
<dbReference type="Gene3D" id="3.40.190.290">
    <property type="match status" value="1"/>
</dbReference>
<keyword evidence="5" id="KW-1133">Transmembrane helix</keyword>
<dbReference type="Pfam" id="PF00126">
    <property type="entry name" value="HTH_1"/>
    <property type="match status" value="1"/>
</dbReference>
<evidence type="ECO:0000256" key="3">
    <source>
        <dbReference type="ARBA" id="ARBA00023125"/>
    </source>
</evidence>
<organism evidence="7 8">
    <name type="scientific">Paracoccus fistulariae</name>
    <dbReference type="NCBI Taxonomy" id="658446"/>
    <lineage>
        <taxon>Bacteria</taxon>
        <taxon>Pseudomonadati</taxon>
        <taxon>Pseudomonadota</taxon>
        <taxon>Alphaproteobacteria</taxon>
        <taxon>Rhodobacterales</taxon>
        <taxon>Paracoccaceae</taxon>
        <taxon>Paracoccus</taxon>
    </lineage>
</organism>
<dbReference type="Gene3D" id="1.10.10.10">
    <property type="entry name" value="Winged helix-like DNA-binding domain superfamily/Winged helix DNA-binding domain"/>
    <property type="match status" value="1"/>
</dbReference>
<dbReference type="SUPFAM" id="SSF53850">
    <property type="entry name" value="Periplasmic binding protein-like II"/>
    <property type="match status" value="1"/>
</dbReference>
<evidence type="ECO:0000259" key="6">
    <source>
        <dbReference type="PROSITE" id="PS50931"/>
    </source>
</evidence>
<dbReference type="Pfam" id="PF03466">
    <property type="entry name" value="LysR_substrate"/>
    <property type="match status" value="1"/>
</dbReference>
<dbReference type="InterPro" id="IPR005119">
    <property type="entry name" value="LysR_subst-bd"/>
</dbReference>
<dbReference type="InterPro" id="IPR036390">
    <property type="entry name" value="WH_DNA-bd_sf"/>
</dbReference>
<evidence type="ECO:0000256" key="2">
    <source>
        <dbReference type="ARBA" id="ARBA00023015"/>
    </source>
</evidence>
<keyword evidence="5" id="KW-0472">Membrane</keyword>
<comment type="similarity">
    <text evidence="1">Belongs to the LysR transcriptional regulatory family.</text>
</comment>
<dbReference type="InterPro" id="IPR058163">
    <property type="entry name" value="LysR-type_TF_proteobact-type"/>
</dbReference>
<feature type="transmembrane region" description="Helical" evidence="5">
    <location>
        <begin position="12"/>
        <end position="31"/>
    </location>
</feature>
<protein>
    <submittedName>
        <fullName evidence="7">LysR family transcriptional regulator</fullName>
    </submittedName>
</protein>
<evidence type="ECO:0000256" key="1">
    <source>
        <dbReference type="ARBA" id="ARBA00009437"/>
    </source>
</evidence>
<accession>A0ABY7SIZ9</accession>
<name>A0ABY7SIZ9_9RHOB</name>
<keyword evidence="3" id="KW-0238">DNA-binding</keyword>
<keyword evidence="5" id="KW-0812">Transmembrane</keyword>
<dbReference type="InterPro" id="IPR036388">
    <property type="entry name" value="WH-like_DNA-bd_sf"/>
</dbReference>
<dbReference type="SUPFAM" id="SSF46785">
    <property type="entry name" value="Winged helix' DNA-binding domain"/>
    <property type="match status" value="1"/>
</dbReference>
<dbReference type="CDD" id="cd08422">
    <property type="entry name" value="PBP2_CrgA_like"/>
    <property type="match status" value="1"/>
</dbReference>